<evidence type="ECO:0000313" key="2">
    <source>
        <dbReference type="EMBL" id="KAK6179845.1"/>
    </source>
</evidence>
<keyword evidence="3" id="KW-1185">Reference proteome</keyword>
<gene>
    <name evidence="2" type="ORF">SNE40_012109</name>
</gene>
<dbReference type="InterPro" id="IPR000477">
    <property type="entry name" value="RT_dom"/>
</dbReference>
<organism evidence="2 3">
    <name type="scientific">Patella caerulea</name>
    <name type="common">Rayed Mediterranean limpet</name>
    <dbReference type="NCBI Taxonomy" id="87958"/>
    <lineage>
        <taxon>Eukaryota</taxon>
        <taxon>Metazoa</taxon>
        <taxon>Spiralia</taxon>
        <taxon>Lophotrochozoa</taxon>
        <taxon>Mollusca</taxon>
        <taxon>Gastropoda</taxon>
        <taxon>Patellogastropoda</taxon>
        <taxon>Patelloidea</taxon>
        <taxon>Patellidae</taxon>
        <taxon>Patella</taxon>
    </lineage>
</organism>
<reference evidence="2 3" key="1">
    <citation type="submission" date="2024-01" db="EMBL/GenBank/DDBJ databases">
        <title>The genome of the rayed Mediterranean limpet Patella caerulea (Linnaeus, 1758).</title>
        <authorList>
            <person name="Anh-Thu Weber A."/>
            <person name="Halstead-Nussloch G."/>
        </authorList>
    </citation>
    <scope>NUCLEOTIDE SEQUENCE [LARGE SCALE GENOMIC DNA]</scope>
    <source>
        <strain evidence="2">AATW-2023a</strain>
        <tissue evidence="2">Whole specimen</tissue>
    </source>
</reference>
<protein>
    <recommendedName>
        <fullName evidence="1">Reverse transcriptase domain-containing protein</fullName>
    </recommendedName>
</protein>
<accession>A0AAN8JND8</accession>
<proteinExistence type="predicted"/>
<sequence length="118" mass="13668">MEKVVFVRFKDHLKFHHLDEPFQSAYKKLHSTETQRCLELDSKNVVFLVHPDLSAAFDTTDQALLLKRLQDYFGITGYTLKWFESYLTSRKQSVVINKQSSKPVYIKYGVPQGLVLGA</sequence>
<name>A0AAN8JND8_PATCE</name>
<dbReference type="AlphaFoldDB" id="A0AAN8JND8"/>
<comment type="caution">
    <text evidence="2">The sequence shown here is derived from an EMBL/GenBank/DDBJ whole genome shotgun (WGS) entry which is preliminary data.</text>
</comment>
<dbReference type="EMBL" id="JAZGQO010000008">
    <property type="protein sequence ID" value="KAK6179845.1"/>
    <property type="molecule type" value="Genomic_DNA"/>
</dbReference>
<dbReference type="PROSITE" id="PS50878">
    <property type="entry name" value="RT_POL"/>
    <property type="match status" value="1"/>
</dbReference>
<dbReference type="PANTHER" id="PTHR33332">
    <property type="entry name" value="REVERSE TRANSCRIPTASE DOMAIN-CONTAINING PROTEIN"/>
    <property type="match status" value="1"/>
</dbReference>
<evidence type="ECO:0000259" key="1">
    <source>
        <dbReference type="PROSITE" id="PS50878"/>
    </source>
</evidence>
<feature type="domain" description="Reverse transcriptase" evidence="1">
    <location>
        <begin position="1"/>
        <end position="118"/>
    </location>
</feature>
<dbReference type="Proteomes" id="UP001347796">
    <property type="component" value="Unassembled WGS sequence"/>
</dbReference>
<dbReference type="Pfam" id="PF00078">
    <property type="entry name" value="RVT_1"/>
    <property type="match status" value="1"/>
</dbReference>
<evidence type="ECO:0000313" key="3">
    <source>
        <dbReference type="Proteomes" id="UP001347796"/>
    </source>
</evidence>